<protein>
    <submittedName>
        <fullName evidence="1">Uncharacterized protein</fullName>
    </submittedName>
</protein>
<feature type="non-terminal residue" evidence="1">
    <location>
        <position position="78"/>
    </location>
</feature>
<feature type="non-terminal residue" evidence="1">
    <location>
        <position position="1"/>
    </location>
</feature>
<gene>
    <name evidence="2" type="ORF">GIL414_LOCUS40949</name>
    <name evidence="1" type="ORF">SMN809_LOCUS35691</name>
</gene>
<reference evidence="1" key="1">
    <citation type="submission" date="2021-02" db="EMBL/GenBank/DDBJ databases">
        <authorList>
            <person name="Nowell W R."/>
        </authorList>
    </citation>
    <scope>NUCLEOTIDE SEQUENCE</scope>
</reference>
<dbReference type="AlphaFoldDB" id="A0A8S2XVR9"/>
<organism evidence="1 3">
    <name type="scientific">Rotaria magnacalcarata</name>
    <dbReference type="NCBI Taxonomy" id="392030"/>
    <lineage>
        <taxon>Eukaryota</taxon>
        <taxon>Metazoa</taxon>
        <taxon>Spiralia</taxon>
        <taxon>Gnathifera</taxon>
        <taxon>Rotifera</taxon>
        <taxon>Eurotatoria</taxon>
        <taxon>Bdelloidea</taxon>
        <taxon>Philodinida</taxon>
        <taxon>Philodinidae</taxon>
        <taxon>Rotaria</taxon>
    </lineage>
</organism>
<accession>A0A8S2XVR9</accession>
<comment type="caution">
    <text evidence="1">The sequence shown here is derived from an EMBL/GenBank/DDBJ whole genome shotgun (WGS) entry which is preliminary data.</text>
</comment>
<dbReference type="Proteomes" id="UP000681720">
    <property type="component" value="Unassembled WGS sequence"/>
</dbReference>
<evidence type="ECO:0000313" key="3">
    <source>
        <dbReference type="Proteomes" id="UP000676336"/>
    </source>
</evidence>
<dbReference type="EMBL" id="CAJOBI010085782">
    <property type="protein sequence ID" value="CAF4518231.1"/>
    <property type="molecule type" value="Genomic_DNA"/>
</dbReference>
<evidence type="ECO:0000313" key="2">
    <source>
        <dbReference type="EMBL" id="CAF4648464.1"/>
    </source>
</evidence>
<name>A0A8S2XVR9_9BILA</name>
<evidence type="ECO:0000313" key="1">
    <source>
        <dbReference type="EMBL" id="CAF4518231.1"/>
    </source>
</evidence>
<proteinExistence type="predicted"/>
<dbReference type="EMBL" id="CAJOBJ010114767">
    <property type="protein sequence ID" value="CAF4648464.1"/>
    <property type="molecule type" value="Genomic_DNA"/>
</dbReference>
<sequence>NHVHIYTFDLKAQHQIELLIAIIRYPSRLRPPRYIHKKLLYNALKNSTHLFVKILHIKSIEKILINQCDLQSCENNGR</sequence>
<dbReference type="Proteomes" id="UP000676336">
    <property type="component" value="Unassembled WGS sequence"/>
</dbReference>